<protein>
    <recommendedName>
        <fullName evidence="2">C1q domain-containing protein</fullName>
    </recommendedName>
</protein>
<sequence length="315" mass="33444">MANKKISALTELTAVAYNDYLAIVDTTAGATKKISMNNLVYSYMVVAGIANLGTGRTDGELKVTADEYGNRYTWDNDNSKWRIHTGNCYATAGLPAAASYTIPDGTIVFDVTTGTTKQWNASAWSLPTSAGIIITGLTDLKVPKHVSDAVGLADTTITVSANNEVTNASQPAVLAYNSATRNNVTGNGTSYTCVFDTEVFDQNGDFASNVFTAPVTGIYRITISLMIQGLTATHSTEHSVGVIASNRSFLYQDVFPANANPFVATRVINYSALVDMDATDTVSITLAVNSTDSAKVVDLYGSASPYTFFSATLEC</sequence>
<dbReference type="SUPFAM" id="SSF49842">
    <property type="entry name" value="TNF-like"/>
    <property type="match status" value="1"/>
</dbReference>
<evidence type="ECO:0008006" key="2">
    <source>
        <dbReference type="Google" id="ProtNLM"/>
    </source>
</evidence>
<dbReference type="Gene3D" id="2.60.120.40">
    <property type="match status" value="1"/>
</dbReference>
<gene>
    <name evidence="1" type="ORF">MM415B04143_0004</name>
</gene>
<reference evidence="1" key="1">
    <citation type="submission" date="2020-03" db="EMBL/GenBank/DDBJ databases">
        <title>The deep terrestrial virosphere.</title>
        <authorList>
            <person name="Holmfeldt K."/>
            <person name="Nilsson E."/>
            <person name="Simone D."/>
            <person name="Lopez-Fernandez M."/>
            <person name="Wu X."/>
            <person name="de Brujin I."/>
            <person name="Lundin D."/>
            <person name="Andersson A."/>
            <person name="Bertilsson S."/>
            <person name="Dopson M."/>
        </authorList>
    </citation>
    <scope>NUCLEOTIDE SEQUENCE</scope>
    <source>
        <strain evidence="1">MM415B04143</strain>
    </source>
</reference>
<proteinExistence type="predicted"/>
<dbReference type="AlphaFoldDB" id="A0A6M3LK65"/>
<accession>A0A6M3LK65</accession>
<evidence type="ECO:0000313" key="1">
    <source>
        <dbReference type="EMBL" id="QJA93674.1"/>
    </source>
</evidence>
<name>A0A6M3LK65_9ZZZZ</name>
<dbReference type="EMBL" id="MT143168">
    <property type="protein sequence ID" value="QJA93674.1"/>
    <property type="molecule type" value="Genomic_DNA"/>
</dbReference>
<organism evidence="1">
    <name type="scientific">viral metagenome</name>
    <dbReference type="NCBI Taxonomy" id="1070528"/>
    <lineage>
        <taxon>unclassified sequences</taxon>
        <taxon>metagenomes</taxon>
        <taxon>organismal metagenomes</taxon>
    </lineage>
</organism>
<dbReference type="InterPro" id="IPR008983">
    <property type="entry name" value="Tumour_necrosis_fac-like_dom"/>
</dbReference>